<dbReference type="InterPro" id="IPR009078">
    <property type="entry name" value="Ferritin-like_SF"/>
</dbReference>
<accession>B5Y9G4</accession>
<dbReference type="InterPro" id="IPR008217">
    <property type="entry name" value="Ccc1_fam"/>
</dbReference>
<feature type="transmembrane region" description="Helical" evidence="5">
    <location>
        <begin position="225"/>
        <end position="247"/>
    </location>
</feature>
<feature type="transmembrane region" description="Helical" evidence="5">
    <location>
        <begin position="66"/>
        <end position="85"/>
    </location>
</feature>
<dbReference type="CDD" id="cd01044">
    <property type="entry name" value="Ferritin_CCC1_N"/>
    <property type="match status" value="1"/>
</dbReference>
<dbReference type="KEGG" id="cpo:COPRO5265_1100"/>
<evidence type="ECO:0000256" key="2">
    <source>
        <dbReference type="ARBA" id="ARBA00022692"/>
    </source>
</evidence>
<name>B5Y9G4_COPPD</name>
<sequence length="285" mass="31496">MKEGLDVVLNFQRNEITEAQVYGFLSKLAKGKNKEILNRIRNDELKHYQMWREISGQDVNINWLKVFYYSLLALIFGVTFTIKLMEKGEESAELAYKGIASQYTQAEAIYKDEEKHEETLYKLIEEEKLSYLGSIVLGLNDALVEITGTLAGLSFALRVSQTVGIAGLITGVAASLSMAASEYLSQVADGKPNPMKAAIYTLIAYFVVVLALVLPYFFIGDAVTAFVFTVGIGLLVVVYYAGFASVIHEKSFEGTFLQMLLVVFGVSLISFGIGELARRVFGISV</sequence>
<evidence type="ECO:0000313" key="6">
    <source>
        <dbReference type="EMBL" id="ACI17759.1"/>
    </source>
</evidence>
<evidence type="ECO:0000256" key="5">
    <source>
        <dbReference type="SAM" id="Phobius"/>
    </source>
</evidence>
<evidence type="ECO:0000256" key="4">
    <source>
        <dbReference type="ARBA" id="ARBA00023136"/>
    </source>
</evidence>
<dbReference type="STRING" id="309798.COPRO5265_1100"/>
<dbReference type="AlphaFoldDB" id="B5Y9G4"/>
<organism evidence="6 7">
    <name type="scientific">Coprothermobacter proteolyticus (strain ATCC 35245 / DSM 5265 / OCM 4 / BT)</name>
    <dbReference type="NCBI Taxonomy" id="309798"/>
    <lineage>
        <taxon>Bacteria</taxon>
        <taxon>Pseudomonadati</taxon>
        <taxon>Coprothermobacterota</taxon>
        <taxon>Coprothermobacteria</taxon>
        <taxon>Coprothermobacterales</taxon>
        <taxon>Coprothermobacteraceae</taxon>
        <taxon>Coprothermobacter</taxon>
    </lineage>
</organism>
<comment type="subcellular location">
    <subcellularLocation>
        <location evidence="1">Endomembrane system</location>
        <topology evidence="1">Multi-pass membrane protein</topology>
    </subcellularLocation>
</comment>
<reference evidence="7" key="1">
    <citation type="submission" date="2008-08" db="EMBL/GenBank/DDBJ databases">
        <title>The complete genome sequence of Coprothermobacter proteolyticus strain ATCC 5245 / DSM 5265 / BT.</title>
        <authorList>
            <person name="Dodson R.J."/>
            <person name="Durkin A.S."/>
            <person name="Wu M."/>
            <person name="Eisen J."/>
            <person name="Sutton G."/>
        </authorList>
    </citation>
    <scope>NUCLEOTIDE SEQUENCE [LARGE SCALE GENOMIC DNA]</scope>
    <source>
        <strain evidence="7">ATCC 35245 / DSM 5265 / OCM 4 / BT</strain>
    </source>
</reference>
<keyword evidence="3 5" id="KW-1133">Transmembrane helix</keyword>
<keyword evidence="2 5" id="KW-0812">Transmembrane</keyword>
<keyword evidence="7" id="KW-1185">Reference proteome</keyword>
<reference evidence="6 7" key="2">
    <citation type="journal article" date="2014" name="Genome Announc.">
        <title>Complete Genome Sequence of Coprothermobacter proteolyticus DSM 5265.</title>
        <authorList>
            <person name="Alexiev A."/>
            <person name="Coil D.A."/>
            <person name="Badger J.H."/>
            <person name="Enticknap J."/>
            <person name="Ward N."/>
            <person name="Robb F.T."/>
            <person name="Eisen J.A."/>
        </authorList>
    </citation>
    <scope>NUCLEOTIDE SEQUENCE [LARGE SCALE GENOMIC DNA]</scope>
    <source>
        <strain evidence="7">ATCC 35245 / DSM 5265 / OCM 4 / BT</strain>
    </source>
</reference>
<dbReference type="GO" id="GO:0012505">
    <property type="term" value="C:endomembrane system"/>
    <property type="evidence" value="ECO:0007669"/>
    <property type="project" value="UniProtKB-SubCell"/>
</dbReference>
<proteinExistence type="predicted"/>
<dbReference type="Proteomes" id="UP000001732">
    <property type="component" value="Chromosome"/>
</dbReference>
<gene>
    <name evidence="6" type="ordered locus">COPRO5265_1100</name>
</gene>
<dbReference type="SUPFAM" id="SSF47240">
    <property type="entry name" value="Ferritin-like"/>
    <property type="match status" value="1"/>
</dbReference>
<dbReference type="RefSeq" id="WP_012544411.1">
    <property type="nucleotide sequence ID" value="NC_011295.1"/>
</dbReference>
<feature type="transmembrane region" description="Helical" evidence="5">
    <location>
        <begin position="259"/>
        <end position="277"/>
    </location>
</feature>
<evidence type="ECO:0000256" key="3">
    <source>
        <dbReference type="ARBA" id="ARBA00022989"/>
    </source>
</evidence>
<dbReference type="HOGENOM" id="CLU_065373_1_0_9"/>
<dbReference type="GO" id="GO:0005384">
    <property type="term" value="F:manganese ion transmembrane transporter activity"/>
    <property type="evidence" value="ECO:0007669"/>
    <property type="project" value="InterPro"/>
</dbReference>
<protein>
    <submittedName>
        <fullName evidence="6">Integral membrane protein</fullName>
    </submittedName>
</protein>
<dbReference type="eggNOG" id="COG1633">
    <property type="taxonomic scope" value="Bacteria"/>
</dbReference>
<dbReference type="PANTHER" id="PTHR31851">
    <property type="entry name" value="FE(2+)/MN(2+) TRANSPORTER PCL1"/>
    <property type="match status" value="1"/>
</dbReference>
<dbReference type="EMBL" id="CP001145">
    <property type="protein sequence ID" value="ACI17759.1"/>
    <property type="molecule type" value="Genomic_DNA"/>
</dbReference>
<keyword evidence="4 5" id="KW-0472">Membrane</keyword>
<evidence type="ECO:0000256" key="1">
    <source>
        <dbReference type="ARBA" id="ARBA00004127"/>
    </source>
</evidence>
<dbReference type="GO" id="GO:0030026">
    <property type="term" value="P:intracellular manganese ion homeostasis"/>
    <property type="evidence" value="ECO:0007669"/>
    <property type="project" value="InterPro"/>
</dbReference>
<dbReference type="Pfam" id="PF01988">
    <property type="entry name" value="VIT1"/>
    <property type="match status" value="1"/>
</dbReference>
<evidence type="ECO:0000313" key="7">
    <source>
        <dbReference type="Proteomes" id="UP000001732"/>
    </source>
</evidence>
<feature type="transmembrane region" description="Helical" evidence="5">
    <location>
        <begin position="163"/>
        <end position="185"/>
    </location>
</feature>
<dbReference type="OrthoDB" id="9781287at2"/>
<dbReference type="InterPro" id="IPR039376">
    <property type="entry name" value="Ferritin_CCC1_N"/>
</dbReference>
<feature type="transmembrane region" description="Helical" evidence="5">
    <location>
        <begin position="197"/>
        <end position="219"/>
    </location>
</feature>
<dbReference type="eggNOG" id="COG1814">
    <property type="taxonomic scope" value="Bacteria"/>
</dbReference>